<evidence type="ECO:0000313" key="8">
    <source>
        <dbReference type="Proteomes" id="UP000094271"/>
    </source>
</evidence>
<dbReference type="CDD" id="cd00408">
    <property type="entry name" value="DHDPS-like"/>
    <property type="match status" value="1"/>
</dbReference>
<name>A0A1E3UIM0_9FIRM</name>
<organism evidence="6 8">
    <name type="scientific">Eisenbergiella tayi</name>
    <dbReference type="NCBI Taxonomy" id="1432052"/>
    <lineage>
        <taxon>Bacteria</taxon>
        <taxon>Bacillati</taxon>
        <taxon>Bacillota</taxon>
        <taxon>Clostridia</taxon>
        <taxon>Lachnospirales</taxon>
        <taxon>Lachnospiraceae</taxon>
        <taxon>Eisenbergiella</taxon>
    </lineage>
</organism>
<dbReference type="SMART" id="SM01130">
    <property type="entry name" value="DHDPS"/>
    <property type="match status" value="1"/>
</dbReference>
<dbReference type="InterPro" id="IPR002220">
    <property type="entry name" value="DapA-like"/>
</dbReference>
<evidence type="ECO:0000313" key="6">
    <source>
        <dbReference type="EMBL" id="ODR52194.1"/>
    </source>
</evidence>
<dbReference type="Proteomes" id="UP000094869">
    <property type="component" value="Unassembled WGS sequence"/>
</dbReference>
<dbReference type="Proteomes" id="UP000094271">
    <property type="component" value="Unassembled WGS sequence"/>
</dbReference>
<dbReference type="AlphaFoldDB" id="A0A1E3UIM0"/>
<comment type="similarity">
    <text evidence="1 3">Belongs to the DapA family.</text>
</comment>
<feature type="active site" description="Proton donor/acceptor" evidence="4">
    <location>
        <position position="138"/>
    </location>
</feature>
<dbReference type="EMBL" id="MEHD01000025">
    <property type="protein sequence ID" value="ODR54736.1"/>
    <property type="molecule type" value="Genomic_DNA"/>
</dbReference>
<dbReference type="GO" id="GO:0008840">
    <property type="term" value="F:4-hydroxy-tetrahydrodipicolinate synthase activity"/>
    <property type="evidence" value="ECO:0007669"/>
    <property type="project" value="TreeGrafter"/>
</dbReference>
<dbReference type="PANTHER" id="PTHR12128:SF66">
    <property type="entry name" value="4-HYDROXY-2-OXOGLUTARATE ALDOLASE, MITOCHONDRIAL"/>
    <property type="match status" value="1"/>
</dbReference>
<dbReference type="PIRSF" id="PIRSF001365">
    <property type="entry name" value="DHDPS"/>
    <property type="match status" value="1"/>
</dbReference>
<dbReference type="SUPFAM" id="SSF51569">
    <property type="entry name" value="Aldolase"/>
    <property type="match status" value="1"/>
</dbReference>
<dbReference type="Gene3D" id="3.20.20.70">
    <property type="entry name" value="Aldolase class I"/>
    <property type="match status" value="1"/>
</dbReference>
<evidence type="ECO:0000313" key="9">
    <source>
        <dbReference type="Proteomes" id="UP000094869"/>
    </source>
</evidence>
<dbReference type="InterPro" id="IPR013785">
    <property type="entry name" value="Aldolase_TIM"/>
</dbReference>
<keyword evidence="9" id="KW-1185">Reference proteome</keyword>
<dbReference type="PANTHER" id="PTHR12128">
    <property type="entry name" value="DIHYDRODIPICOLINATE SYNTHASE"/>
    <property type="match status" value="1"/>
</dbReference>
<reference evidence="6 8" key="2">
    <citation type="submission" date="2016-08" db="EMBL/GenBank/DDBJ databases">
        <authorList>
            <person name="Seilhamer J.J."/>
        </authorList>
    </citation>
    <scope>NUCLEOTIDE SEQUENCE [LARGE SCALE GENOMIC DNA]</scope>
    <source>
        <strain evidence="6 8">NML150140-1</strain>
    </source>
</reference>
<feature type="active site" description="Schiff-base intermediate with substrate" evidence="4">
    <location>
        <position position="166"/>
    </location>
</feature>
<gene>
    <name evidence="6" type="ORF">BEI59_11860</name>
    <name evidence="7" type="ORF">BEI63_17555</name>
</gene>
<dbReference type="Pfam" id="PF00701">
    <property type="entry name" value="DHDPS"/>
    <property type="match status" value="1"/>
</dbReference>
<protein>
    <recommendedName>
        <fullName evidence="10">4-hydroxy-tetrahydrodipicolinate synthase</fullName>
    </recommendedName>
</protein>
<proteinExistence type="inferred from homology"/>
<evidence type="ECO:0000256" key="3">
    <source>
        <dbReference type="PIRNR" id="PIRNR001365"/>
    </source>
</evidence>
<evidence type="ECO:0000256" key="4">
    <source>
        <dbReference type="PIRSR" id="PIRSR001365-1"/>
    </source>
</evidence>
<accession>A0A1E3UIM0</accession>
<reference evidence="7 9" key="1">
    <citation type="submission" date="2016-08" db="EMBL/GenBank/DDBJ databases">
        <title>Characterization of Isolates of Eisenbergiella tayi Derived from Blood Cultures, Using Whole Genome Sequencing.</title>
        <authorList>
            <person name="Bernier A.-M."/>
            <person name="Burdz T."/>
            <person name="Wiebe D."/>
            <person name="Bernard K."/>
        </authorList>
    </citation>
    <scope>NUCLEOTIDE SEQUENCE [LARGE SCALE GENOMIC DNA]</scope>
    <source>
        <strain evidence="7 9">NML120146</strain>
    </source>
</reference>
<keyword evidence="2 3" id="KW-0456">Lyase</keyword>
<comment type="caution">
    <text evidence="6">The sequence shown here is derived from an EMBL/GenBank/DDBJ whole genome shotgun (WGS) entry which is preliminary data.</text>
</comment>
<feature type="binding site" evidence="5">
    <location>
        <position position="208"/>
    </location>
    <ligand>
        <name>pyruvate</name>
        <dbReference type="ChEBI" id="CHEBI:15361"/>
    </ligand>
</feature>
<evidence type="ECO:0008006" key="10">
    <source>
        <dbReference type="Google" id="ProtNLM"/>
    </source>
</evidence>
<evidence type="ECO:0000256" key="5">
    <source>
        <dbReference type="PIRSR" id="PIRSR001365-2"/>
    </source>
</evidence>
<dbReference type="EMBL" id="MEHA01000007">
    <property type="protein sequence ID" value="ODR52194.1"/>
    <property type="molecule type" value="Genomic_DNA"/>
</dbReference>
<evidence type="ECO:0000256" key="1">
    <source>
        <dbReference type="ARBA" id="ARBA00007592"/>
    </source>
</evidence>
<evidence type="ECO:0000256" key="2">
    <source>
        <dbReference type="ARBA" id="ARBA00023239"/>
    </source>
</evidence>
<sequence>MTMNKEFKGVYAVAVTPFHKDGSFDFEAAKRHLDYLIESGVHGICILGATGEYQSVTLEEHKAYVREIVPYICDRTSVIVGVTRERADDVIDLILQVKESGGHAAMVLAPPYCHPTQEELVENYRYIMEKTEFPIMIYNNPGSCGITIERDTFRELFRLPYTAVVKESSGDIHKVTEVVDDAPESVSVFCGADNIAFESFAAGACGWISMLANVAPKDCAALYHAVYEEKNLEAGKEIYRRILPALDVLETFPRVPQTLKYLLSRKGFDCGYCRRPRVELTEEQKAYVVDAMHADNIE</sequence>
<dbReference type="PRINTS" id="PR00146">
    <property type="entry name" value="DHPICSNTHASE"/>
</dbReference>
<feature type="binding site" evidence="5">
    <location>
        <position position="50"/>
    </location>
    <ligand>
        <name>pyruvate</name>
        <dbReference type="ChEBI" id="CHEBI:15361"/>
    </ligand>
</feature>
<evidence type="ECO:0000313" key="7">
    <source>
        <dbReference type="EMBL" id="ODR54736.1"/>
    </source>
</evidence>